<evidence type="ECO:0000313" key="2">
    <source>
        <dbReference type="EMBL" id="EPS58647.1"/>
    </source>
</evidence>
<protein>
    <recommendedName>
        <fullName evidence="4">Mediator of RNA polymerase II transcription subunit 5</fullName>
    </recommendedName>
</protein>
<feature type="non-terminal residue" evidence="2">
    <location>
        <position position="1"/>
    </location>
</feature>
<dbReference type="InterPro" id="IPR039638">
    <property type="entry name" value="MED33A/B"/>
</dbReference>
<reference evidence="2 3" key="1">
    <citation type="journal article" date="2013" name="BMC Genomics">
        <title>The miniature genome of a carnivorous plant Genlisea aurea contains a low number of genes and short non-coding sequences.</title>
        <authorList>
            <person name="Leushkin E.V."/>
            <person name="Sutormin R.A."/>
            <person name="Nabieva E.R."/>
            <person name="Penin A.A."/>
            <person name="Kondrashov A.S."/>
            <person name="Logacheva M.D."/>
        </authorList>
    </citation>
    <scope>NUCLEOTIDE SEQUENCE [LARGE SCALE GENOMIC DNA]</scope>
</reference>
<gene>
    <name evidence="2" type="ORF">M569_16166</name>
</gene>
<feature type="region of interest" description="Disordered" evidence="1">
    <location>
        <begin position="142"/>
        <end position="161"/>
    </location>
</feature>
<dbReference type="EMBL" id="AUSU01009015">
    <property type="protein sequence ID" value="EPS58647.1"/>
    <property type="molecule type" value="Genomic_DNA"/>
</dbReference>
<dbReference type="GO" id="GO:2000762">
    <property type="term" value="P:regulation of phenylpropanoid metabolic process"/>
    <property type="evidence" value="ECO:0007669"/>
    <property type="project" value="InterPro"/>
</dbReference>
<dbReference type="OrthoDB" id="625764at2759"/>
<dbReference type="Proteomes" id="UP000015453">
    <property type="component" value="Unassembled WGS sequence"/>
</dbReference>
<sequence>EHTTLLIIRLLSPDVPVNFSGSESHLIGYAPFLNVLLLGISSVDCIQIFSLHGLVPQLAAVLMSICEVFGSCSPTVTWRMSTGEEISPRIVFSNVFTLLLKLWRFDRPPLESVMGDVTPVVSRSFPECLLLVRNAQLASNEDRSNCSKSSRLLKSPPPPRGPVFMDSFPKLMRWHRRNQECIVSTLSGLVAGDPVHQIVESLLGMMFRKTTASSGEQQSNNSSSASGGSDDSFSLHLKLPAWDILDAVPYVLDAALTALAHGKLTPRELTTGLKDLVDFLPASLASVVSYFSAEVTRGLWTPACMNGTDWPSPATNLSAVEQQIKQILAATGVNVPSLPIGGSSPVTIPLPLAVLLSLTIMFKVDRDVGRNLYLVAPALSRLGTSCPWPCMPIITSLWALKAKRWSDFLVFSASQTVFYHSNEAVVQLLRVCFSTVVGLNSASSPSSVESKGSVGALLGHGFGCGILYLRVHRSIRNVFYVTEAIVSLLMQTVRDVVADRNLAPEKMERLRRAKHGTKSGHVSLVAAVSQVKLAASLGASLVWISGGLNAVHSLIKEILPSWFISKCGDGSASSSGGGGGGIVGPMLSGYALAYLVVYAGAFAWGVDSAAAAAAKLRGKAVEEHLEFLGSTMDGKVSVGCGGATWRAYVTGWLGLVVKCAPEWLAAGEVDVEVVKRVCRGLRKEWGGAEEQLCIELLEACGVAGVGAAAEIIIVSAGE</sequence>
<evidence type="ECO:0000313" key="3">
    <source>
        <dbReference type="Proteomes" id="UP000015453"/>
    </source>
</evidence>
<dbReference type="PANTHER" id="PTHR33739">
    <property type="entry name" value="OS07G0681500 PROTEIN"/>
    <property type="match status" value="1"/>
</dbReference>
<keyword evidence="3" id="KW-1185">Reference proteome</keyword>
<name>S8DGX9_9LAMI</name>
<evidence type="ECO:0000256" key="1">
    <source>
        <dbReference type="SAM" id="MobiDB-lite"/>
    </source>
</evidence>
<dbReference type="GO" id="GO:0016592">
    <property type="term" value="C:mediator complex"/>
    <property type="evidence" value="ECO:0007669"/>
    <property type="project" value="InterPro"/>
</dbReference>
<organism evidence="2 3">
    <name type="scientific">Genlisea aurea</name>
    <dbReference type="NCBI Taxonomy" id="192259"/>
    <lineage>
        <taxon>Eukaryota</taxon>
        <taxon>Viridiplantae</taxon>
        <taxon>Streptophyta</taxon>
        <taxon>Embryophyta</taxon>
        <taxon>Tracheophyta</taxon>
        <taxon>Spermatophyta</taxon>
        <taxon>Magnoliopsida</taxon>
        <taxon>eudicotyledons</taxon>
        <taxon>Gunneridae</taxon>
        <taxon>Pentapetalae</taxon>
        <taxon>asterids</taxon>
        <taxon>lamiids</taxon>
        <taxon>Lamiales</taxon>
        <taxon>Lentibulariaceae</taxon>
        <taxon>Genlisea</taxon>
    </lineage>
</organism>
<evidence type="ECO:0008006" key="4">
    <source>
        <dbReference type="Google" id="ProtNLM"/>
    </source>
</evidence>
<feature type="compositionally biased region" description="Low complexity" evidence="1">
    <location>
        <begin position="212"/>
        <end position="231"/>
    </location>
</feature>
<proteinExistence type="predicted"/>
<feature type="region of interest" description="Disordered" evidence="1">
    <location>
        <begin position="211"/>
        <end position="231"/>
    </location>
</feature>
<dbReference type="AlphaFoldDB" id="S8DGX9"/>
<dbReference type="PANTHER" id="PTHR33739:SF7">
    <property type="entry name" value="MEDIATOR OF RNA POLYMERASE II TRANSCRIPTION SUBUNIT 33B"/>
    <property type="match status" value="1"/>
</dbReference>
<accession>S8DGX9</accession>
<comment type="caution">
    <text evidence="2">The sequence shown here is derived from an EMBL/GenBank/DDBJ whole genome shotgun (WGS) entry which is preliminary data.</text>
</comment>